<dbReference type="InterPro" id="IPR016181">
    <property type="entry name" value="Acyl_CoA_acyltransferase"/>
</dbReference>
<dbReference type="OrthoDB" id="787137at2759"/>
<keyword evidence="7" id="KW-0862">Zinc</keyword>
<dbReference type="InterPro" id="IPR025995">
    <property type="entry name" value="Tudor-knot"/>
</dbReference>
<evidence type="ECO:0000256" key="8">
    <source>
        <dbReference type="ARBA" id="ARBA00022990"/>
    </source>
</evidence>
<protein>
    <recommendedName>
        <fullName evidence="3">histone acetyltransferase</fullName>
        <ecNumber evidence="3">2.3.1.48</ecNumber>
    </recommendedName>
</protein>
<reference evidence="16" key="1">
    <citation type="submission" date="2020-05" db="EMBL/GenBank/DDBJ databases">
        <title>Mycena genomes resolve the evolution of fungal bioluminescence.</title>
        <authorList>
            <person name="Tsai I.J."/>
        </authorList>
    </citation>
    <scope>NUCLEOTIDE SEQUENCE</scope>
    <source>
        <strain evidence="16">171206Taipei</strain>
    </source>
</reference>
<feature type="region of interest" description="Disordered" evidence="14">
    <location>
        <begin position="374"/>
        <end position="399"/>
    </location>
</feature>
<dbReference type="Pfam" id="PF01853">
    <property type="entry name" value="MOZ_SAS"/>
    <property type="match status" value="1"/>
</dbReference>
<dbReference type="EC" id="2.3.1.48" evidence="3"/>
<evidence type="ECO:0000256" key="6">
    <source>
        <dbReference type="ARBA" id="ARBA00022771"/>
    </source>
</evidence>
<evidence type="ECO:0000256" key="14">
    <source>
        <dbReference type="SAM" id="MobiDB-lite"/>
    </source>
</evidence>
<dbReference type="InterPro" id="IPR016197">
    <property type="entry name" value="Chromo-like_dom_sf"/>
</dbReference>
<evidence type="ECO:0000256" key="7">
    <source>
        <dbReference type="ARBA" id="ARBA00022833"/>
    </source>
</evidence>
<dbReference type="RefSeq" id="XP_037220714.1">
    <property type="nucleotide sequence ID" value="XM_037362793.1"/>
</dbReference>
<dbReference type="Gene3D" id="2.30.30.140">
    <property type="match status" value="1"/>
</dbReference>
<organism evidence="16 17">
    <name type="scientific">Mycena indigotica</name>
    <dbReference type="NCBI Taxonomy" id="2126181"/>
    <lineage>
        <taxon>Eukaryota</taxon>
        <taxon>Fungi</taxon>
        <taxon>Dikarya</taxon>
        <taxon>Basidiomycota</taxon>
        <taxon>Agaricomycotina</taxon>
        <taxon>Agaricomycetes</taxon>
        <taxon>Agaricomycetidae</taxon>
        <taxon>Agaricales</taxon>
        <taxon>Marasmiineae</taxon>
        <taxon>Mycenaceae</taxon>
        <taxon>Mycena</taxon>
    </lineage>
</organism>
<evidence type="ECO:0000256" key="5">
    <source>
        <dbReference type="ARBA" id="ARBA00022723"/>
    </source>
</evidence>
<keyword evidence="17" id="KW-1185">Reference proteome</keyword>
<evidence type="ECO:0000256" key="1">
    <source>
        <dbReference type="ARBA" id="ARBA00004123"/>
    </source>
</evidence>
<dbReference type="GO" id="GO:0008270">
    <property type="term" value="F:zinc ion binding"/>
    <property type="evidence" value="ECO:0007669"/>
    <property type="project" value="UniProtKB-KW"/>
</dbReference>
<keyword evidence="8" id="KW-0007">Acetylation</keyword>
<keyword evidence="12" id="KW-0012">Acyltransferase</keyword>
<keyword evidence="5" id="KW-0479">Metal-binding</keyword>
<keyword evidence="11" id="KW-0539">Nucleus</keyword>
<keyword evidence="9" id="KW-0805">Transcription regulation</keyword>
<evidence type="ECO:0000313" key="16">
    <source>
        <dbReference type="EMBL" id="KAF7303742.1"/>
    </source>
</evidence>
<evidence type="ECO:0000256" key="2">
    <source>
        <dbReference type="ARBA" id="ARBA00010107"/>
    </source>
</evidence>
<dbReference type="GeneID" id="59345309"/>
<sequence>MPSTHTIPIPIERIGLVSRTENGPPEQATVISTRGSGDEQELYVHFVAQDKRMDRWIKESEFSPLSNEPRKRKRSDNDSDAEDGFTMVVTEEEYDLDQHKKIGAQRNFDRVLFGQWAIRTWYFSPYPLVEGDDIELPAVTPNGQPATTVASVPKIPGVRHTAGRSHARVLDLLAGSLTRVERPMLWVCEYCFKYMSDPQLYEAHQTRCTVSRPPGRRIYHKGACSVWEVDGAKEKLYCQNLALFGKLFIDVKTLFFDCDNFMFYVATESDSKYPPDSQCHHFCGFFSKEKLSFDDYNLACIVTLPPRQRKGWGMLMIEISYELSYRANKVGTPERPLSDLGLRSYLAYWVATLLRFFRRILTVVVPFGASVTKELDGPRSPSHDREEAGTPSVVNGNTPGVVTAKRRKRAPTISSSEVNDAEALLRDEEQRTSRIAHILSAQKQRWTANSNGTATVNAEIQLTIKEIAQATHLRVDDTAFALSEIGLLGLRLASEDEAELRRLATSPPEYSNANPNTFVFISRATVDRLIRERRIKIPSLNLMHYLDT</sequence>
<dbReference type="InterPro" id="IPR002717">
    <property type="entry name" value="HAT_MYST-type"/>
</dbReference>
<evidence type="ECO:0000256" key="4">
    <source>
        <dbReference type="ARBA" id="ARBA00022679"/>
    </source>
</evidence>
<comment type="similarity">
    <text evidence="2">Belongs to the MYST (SAS/MOZ) family.</text>
</comment>
<feature type="compositionally biased region" description="Basic and acidic residues" evidence="14">
    <location>
        <begin position="374"/>
        <end position="388"/>
    </location>
</feature>
<comment type="subcellular location">
    <subcellularLocation>
        <location evidence="1">Nucleus</location>
    </subcellularLocation>
</comment>
<dbReference type="SUPFAM" id="SSF54160">
    <property type="entry name" value="Chromo domain-like"/>
    <property type="match status" value="1"/>
</dbReference>
<evidence type="ECO:0000256" key="11">
    <source>
        <dbReference type="ARBA" id="ARBA00023242"/>
    </source>
</evidence>
<evidence type="ECO:0000256" key="10">
    <source>
        <dbReference type="ARBA" id="ARBA00023163"/>
    </source>
</evidence>
<feature type="domain" description="MYST-type HAT" evidence="15">
    <location>
        <begin position="103"/>
        <end position="507"/>
    </location>
</feature>
<evidence type="ECO:0000256" key="9">
    <source>
        <dbReference type="ARBA" id="ARBA00023015"/>
    </source>
</evidence>
<dbReference type="Pfam" id="PF17772">
    <property type="entry name" value="zf-MYST"/>
    <property type="match status" value="1"/>
</dbReference>
<dbReference type="Proteomes" id="UP000636479">
    <property type="component" value="Unassembled WGS sequence"/>
</dbReference>
<evidence type="ECO:0000259" key="15">
    <source>
        <dbReference type="PROSITE" id="PS51726"/>
    </source>
</evidence>
<evidence type="ECO:0000313" key="17">
    <source>
        <dbReference type="Proteomes" id="UP000636479"/>
    </source>
</evidence>
<feature type="active site" description="Proton donor/acceptor" evidence="13">
    <location>
        <position position="334"/>
    </location>
</feature>
<dbReference type="EMBL" id="JACAZF010000005">
    <property type="protein sequence ID" value="KAF7303742.1"/>
    <property type="molecule type" value="Genomic_DNA"/>
</dbReference>
<accession>A0A8H6SRU8</accession>
<name>A0A8H6SRU8_9AGAR</name>
<dbReference type="GO" id="GO:0046972">
    <property type="term" value="F:histone H4K16 acetyltransferase activity"/>
    <property type="evidence" value="ECO:0007669"/>
    <property type="project" value="TreeGrafter"/>
</dbReference>
<dbReference type="InterPro" id="IPR036388">
    <property type="entry name" value="WH-like_DNA-bd_sf"/>
</dbReference>
<keyword evidence="10" id="KW-0804">Transcription</keyword>
<keyword evidence="4 16" id="KW-0808">Transferase</keyword>
<dbReference type="AlphaFoldDB" id="A0A8H6SRU8"/>
<dbReference type="Gene3D" id="3.30.60.60">
    <property type="entry name" value="N-acetyl transferase-like"/>
    <property type="match status" value="1"/>
</dbReference>
<dbReference type="Gene3D" id="3.40.630.30">
    <property type="match status" value="1"/>
</dbReference>
<dbReference type="PANTHER" id="PTHR10615:SF219">
    <property type="entry name" value="HISTONE ACETYLTRANSFERASE KAT5"/>
    <property type="match status" value="1"/>
</dbReference>
<comment type="caution">
    <text evidence="16">The sequence shown here is derived from an EMBL/GenBank/DDBJ whole genome shotgun (WGS) entry which is preliminary data.</text>
</comment>
<proteinExistence type="inferred from homology"/>
<keyword evidence="6" id="KW-0863">Zinc-finger</keyword>
<dbReference type="GO" id="GO:0035267">
    <property type="term" value="C:NuA4 histone acetyltransferase complex"/>
    <property type="evidence" value="ECO:0007669"/>
    <property type="project" value="TreeGrafter"/>
</dbReference>
<dbReference type="Pfam" id="PF11717">
    <property type="entry name" value="Tudor-knot"/>
    <property type="match status" value="1"/>
</dbReference>
<evidence type="ECO:0000256" key="12">
    <source>
        <dbReference type="ARBA" id="ARBA00023315"/>
    </source>
</evidence>
<evidence type="ECO:0000256" key="13">
    <source>
        <dbReference type="PIRSR" id="PIRSR602717-51"/>
    </source>
</evidence>
<dbReference type="PANTHER" id="PTHR10615">
    <property type="entry name" value="HISTONE ACETYLTRANSFERASE"/>
    <property type="match status" value="1"/>
</dbReference>
<dbReference type="GO" id="GO:0006355">
    <property type="term" value="P:regulation of DNA-templated transcription"/>
    <property type="evidence" value="ECO:0007669"/>
    <property type="project" value="InterPro"/>
</dbReference>
<dbReference type="PROSITE" id="PS51726">
    <property type="entry name" value="MYST_HAT"/>
    <property type="match status" value="1"/>
</dbReference>
<evidence type="ECO:0000256" key="3">
    <source>
        <dbReference type="ARBA" id="ARBA00013184"/>
    </source>
</evidence>
<dbReference type="InterPro" id="IPR050603">
    <property type="entry name" value="MYST_HAT"/>
</dbReference>
<dbReference type="InterPro" id="IPR040706">
    <property type="entry name" value="Zf-MYST"/>
</dbReference>
<dbReference type="GO" id="GO:0005634">
    <property type="term" value="C:nucleus"/>
    <property type="evidence" value="ECO:0007669"/>
    <property type="project" value="UniProtKB-SubCell"/>
</dbReference>
<gene>
    <name evidence="16" type="ORF">MIND_00603800</name>
</gene>
<dbReference type="Gene3D" id="1.10.10.10">
    <property type="entry name" value="Winged helix-like DNA-binding domain superfamily/Winged helix DNA-binding domain"/>
    <property type="match status" value="1"/>
</dbReference>
<dbReference type="SUPFAM" id="SSF55729">
    <property type="entry name" value="Acyl-CoA N-acyltransferases (Nat)"/>
    <property type="match status" value="1"/>
</dbReference>
<feature type="region of interest" description="Disordered" evidence="14">
    <location>
        <begin position="64"/>
        <end position="84"/>
    </location>
</feature>